<dbReference type="SUPFAM" id="SSF101874">
    <property type="entry name" value="YceI-like"/>
    <property type="match status" value="1"/>
</dbReference>
<name>A0A1H2T6E9_9FLAO</name>
<dbReference type="RefSeq" id="WP_016420301.1">
    <property type="nucleotide sequence ID" value="NZ_CAUQLQ010000011.1"/>
</dbReference>
<feature type="signal peptide" evidence="1">
    <location>
        <begin position="1"/>
        <end position="18"/>
    </location>
</feature>
<dbReference type="PANTHER" id="PTHR34406:SF1">
    <property type="entry name" value="PROTEIN YCEI"/>
    <property type="match status" value="1"/>
</dbReference>
<feature type="domain" description="Lipid/polyisoprenoid-binding YceI-like" evidence="2">
    <location>
        <begin position="22"/>
        <end position="186"/>
    </location>
</feature>
<keyword evidence="1" id="KW-0732">Signal</keyword>
<dbReference type="InterPro" id="IPR007372">
    <property type="entry name" value="Lipid/polyisoprenoid-bd_YceI"/>
</dbReference>
<keyword evidence="4" id="KW-1185">Reference proteome</keyword>
<reference evidence="3 4" key="1">
    <citation type="submission" date="2016-10" db="EMBL/GenBank/DDBJ databases">
        <authorList>
            <person name="Varghese N."/>
            <person name="Submissions S."/>
        </authorList>
    </citation>
    <scope>NUCLEOTIDE SEQUENCE [LARGE SCALE GENOMIC DNA]</scope>
    <source>
        <strain evidence="3 4">DSM 11449</strain>
    </source>
</reference>
<organism evidence="3 4">
    <name type="scientific">Capnocytophaga granulosa</name>
    <dbReference type="NCBI Taxonomy" id="45242"/>
    <lineage>
        <taxon>Bacteria</taxon>
        <taxon>Pseudomonadati</taxon>
        <taxon>Bacteroidota</taxon>
        <taxon>Flavobacteriia</taxon>
        <taxon>Flavobacteriales</taxon>
        <taxon>Flavobacteriaceae</taxon>
        <taxon>Capnocytophaga</taxon>
    </lineage>
</organism>
<sequence length="189" mass="20636">MRKILSIIALFVAAVAMGQVKKLHLQASNLQWEAKKVVGAGHKGTLTFSSGEFTYKNNELVGGSFVVDMNTLTVTDEDMDAKGKAKLEGHLKSDDFFAVKKFPTATLKLKTVTKTQAGYKAEGDLTIKGITKPVTVELLRTAVEGFASTVVINRTQYDIKYGSGSFFSNLGDKAIEDNFTIHTFVMPTF</sequence>
<feature type="chain" id="PRO_5028917015" evidence="1">
    <location>
        <begin position="19"/>
        <end position="189"/>
    </location>
</feature>
<proteinExistence type="predicted"/>
<dbReference type="SMART" id="SM00867">
    <property type="entry name" value="YceI"/>
    <property type="match status" value="1"/>
</dbReference>
<evidence type="ECO:0000259" key="2">
    <source>
        <dbReference type="SMART" id="SM00867"/>
    </source>
</evidence>
<protein>
    <submittedName>
        <fullName evidence="3">Polyisoprenoid-binding protein YceI</fullName>
    </submittedName>
</protein>
<evidence type="ECO:0000313" key="4">
    <source>
        <dbReference type="Proteomes" id="UP000182771"/>
    </source>
</evidence>
<dbReference type="OrthoDB" id="951410at2"/>
<gene>
    <name evidence="3" type="ORF">SAMN05444420_10299</name>
</gene>
<evidence type="ECO:0000256" key="1">
    <source>
        <dbReference type="SAM" id="SignalP"/>
    </source>
</evidence>
<dbReference type="AlphaFoldDB" id="A0A1H2T6E9"/>
<dbReference type="Proteomes" id="UP000182771">
    <property type="component" value="Unassembled WGS sequence"/>
</dbReference>
<dbReference type="PANTHER" id="PTHR34406">
    <property type="entry name" value="PROTEIN YCEI"/>
    <property type="match status" value="1"/>
</dbReference>
<dbReference type="GeneID" id="85016198"/>
<comment type="caution">
    <text evidence="3">The sequence shown here is derived from an EMBL/GenBank/DDBJ whole genome shotgun (WGS) entry which is preliminary data.</text>
</comment>
<dbReference type="EMBL" id="FNND01000002">
    <property type="protein sequence ID" value="SDW39418.1"/>
    <property type="molecule type" value="Genomic_DNA"/>
</dbReference>
<accession>A0A1H2T6E9</accession>
<dbReference type="Gene3D" id="2.40.128.110">
    <property type="entry name" value="Lipid/polyisoprenoid-binding, YceI-like"/>
    <property type="match status" value="1"/>
</dbReference>
<dbReference type="InterPro" id="IPR036761">
    <property type="entry name" value="TTHA0802/YceI-like_sf"/>
</dbReference>
<dbReference type="Pfam" id="PF04264">
    <property type="entry name" value="YceI"/>
    <property type="match status" value="1"/>
</dbReference>
<evidence type="ECO:0000313" key="3">
    <source>
        <dbReference type="EMBL" id="SDW39418.1"/>
    </source>
</evidence>